<dbReference type="Proteomes" id="UP000186922">
    <property type="component" value="Unassembled WGS sequence"/>
</dbReference>
<dbReference type="InterPro" id="IPR053035">
    <property type="entry name" value="Mitochondrial_GEF_domain"/>
</dbReference>
<name>A0A1D1UEF3_RAMVA</name>
<keyword evidence="5" id="KW-1185">Reference proteome</keyword>
<feature type="domain" description="RCC1-like" evidence="3">
    <location>
        <begin position="117"/>
        <end position="445"/>
    </location>
</feature>
<dbReference type="PROSITE" id="PS50012">
    <property type="entry name" value="RCC1_3"/>
    <property type="match status" value="5"/>
</dbReference>
<gene>
    <name evidence="4" type="primary">RvY_00789-1</name>
    <name evidence="4" type="synonym">RvY_00789.1</name>
    <name evidence="4" type="ORF">RvY_00789</name>
</gene>
<dbReference type="Gene3D" id="2.130.10.30">
    <property type="entry name" value="Regulator of chromosome condensation 1/beta-lactamase-inhibitor protein II"/>
    <property type="match status" value="2"/>
</dbReference>
<feature type="repeat" description="RCC1" evidence="2">
    <location>
        <begin position="287"/>
        <end position="338"/>
    </location>
</feature>
<dbReference type="OrthoDB" id="70707at2759"/>
<dbReference type="GO" id="GO:0005743">
    <property type="term" value="C:mitochondrial inner membrane"/>
    <property type="evidence" value="ECO:0007669"/>
    <property type="project" value="TreeGrafter"/>
</dbReference>
<evidence type="ECO:0000313" key="4">
    <source>
        <dbReference type="EMBL" id="GAU88016.1"/>
    </source>
</evidence>
<feature type="repeat" description="RCC1" evidence="2">
    <location>
        <begin position="234"/>
        <end position="286"/>
    </location>
</feature>
<accession>A0A1D1UEF3</accession>
<organism evidence="4 5">
    <name type="scientific">Ramazzottius varieornatus</name>
    <name type="common">Water bear</name>
    <name type="synonym">Tardigrade</name>
    <dbReference type="NCBI Taxonomy" id="947166"/>
    <lineage>
        <taxon>Eukaryota</taxon>
        <taxon>Metazoa</taxon>
        <taxon>Ecdysozoa</taxon>
        <taxon>Tardigrada</taxon>
        <taxon>Eutardigrada</taxon>
        <taxon>Parachela</taxon>
        <taxon>Hypsibioidea</taxon>
        <taxon>Ramazzottiidae</taxon>
        <taxon>Ramazzottius</taxon>
    </lineage>
</organism>
<dbReference type="PANTHER" id="PTHR46337:SF1">
    <property type="entry name" value="RCC1-LIKE G EXCHANGING FACTOR-LIKE PROTEIN"/>
    <property type="match status" value="1"/>
</dbReference>
<sequence>MIPQRVVSSCRRCIHTKIGNRPRTYDPRFEEMEERVFRTTKTEPKLRTYVWGNARTGALAIPEDNIRSRNKDSPYMKRSPVRLPFCELTDTRFKQTSCGYGFTLFLADKPDEQLNQLFGAGANTDGQIGHHKHPDKPKVAAEYINRPLPISLPFRNRHSRVLEVAAGRAHSIFLTEEGCFSMGNNAYGQCGREINRDEESSHRVSAVTKVSGLPKDVKSVRCGQDNSFFLTTEGKVYSLGWGADGQTGLGHHDMVFTPQLVGGDIASEKIVDLSCAADCVLALSDKGEVFGWGNSEYRQLAIITDHPQISVPVHLPFKLGTIRSVSSGGTVCGLVNESGEVYVWGFGLLGKGPELTDADRPSLLPNSLFAAKEFGEQNPVKTIHCSLVHSAVVTERGDLFMWGSNDSGQIGLGHQKTQYFPLRVPIPSSVRQLSLGVDHNAAICKALI</sequence>
<keyword evidence="1" id="KW-0677">Repeat</keyword>
<protein>
    <recommendedName>
        <fullName evidence="3">RCC1-like domain-containing protein</fullName>
    </recommendedName>
</protein>
<dbReference type="PRINTS" id="PR00633">
    <property type="entry name" value="RCCNDNSATION"/>
</dbReference>
<dbReference type="PANTHER" id="PTHR46337">
    <property type="entry name" value="RCC1-LIKE G EXCHANGING FACTOR-LIKE PROTEIN"/>
    <property type="match status" value="1"/>
</dbReference>
<dbReference type="InterPro" id="IPR009091">
    <property type="entry name" value="RCC1/BLIP-II"/>
</dbReference>
<dbReference type="InterPro" id="IPR000408">
    <property type="entry name" value="Reg_chr_condens"/>
</dbReference>
<dbReference type="STRING" id="947166.A0A1D1UEF3"/>
<evidence type="ECO:0000313" key="5">
    <source>
        <dbReference type="Proteomes" id="UP000186922"/>
    </source>
</evidence>
<feature type="repeat" description="RCC1" evidence="2">
    <location>
        <begin position="177"/>
        <end position="233"/>
    </location>
</feature>
<feature type="repeat" description="RCC1" evidence="2">
    <location>
        <begin position="397"/>
        <end position="446"/>
    </location>
</feature>
<dbReference type="GO" id="GO:0005085">
    <property type="term" value="F:guanyl-nucleotide exchange factor activity"/>
    <property type="evidence" value="ECO:0007669"/>
    <property type="project" value="TreeGrafter"/>
</dbReference>
<evidence type="ECO:0000259" key="3">
    <source>
        <dbReference type="Pfam" id="PF25390"/>
    </source>
</evidence>
<dbReference type="EMBL" id="BDGG01000001">
    <property type="protein sequence ID" value="GAU88016.1"/>
    <property type="molecule type" value="Genomic_DNA"/>
</dbReference>
<proteinExistence type="predicted"/>
<comment type="caution">
    <text evidence="4">The sequence shown here is derived from an EMBL/GenBank/DDBJ whole genome shotgun (WGS) entry which is preliminary data.</text>
</comment>
<dbReference type="GO" id="GO:0019843">
    <property type="term" value="F:rRNA binding"/>
    <property type="evidence" value="ECO:0007669"/>
    <property type="project" value="TreeGrafter"/>
</dbReference>
<dbReference type="InterPro" id="IPR058923">
    <property type="entry name" value="RCC1-like_dom"/>
</dbReference>
<dbReference type="Pfam" id="PF25390">
    <property type="entry name" value="WD40_RLD"/>
    <property type="match status" value="1"/>
</dbReference>
<feature type="repeat" description="RCC1" evidence="2">
    <location>
        <begin position="115"/>
        <end position="177"/>
    </location>
</feature>
<evidence type="ECO:0000256" key="2">
    <source>
        <dbReference type="PROSITE-ProRule" id="PRU00235"/>
    </source>
</evidence>
<dbReference type="AlphaFoldDB" id="A0A1D1UEF3"/>
<dbReference type="GO" id="GO:0070131">
    <property type="term" value="P:positive regulation of mitochondrial translation"/>
    <property type="evidence" value="ECO:0007669"/>
    <property type="project" value="TreeGrafter"/>
</dbReference>
<evidence type="ECO:0000256" key="1">
    <source>
        <dbReference type="ARBA" id="ARBA00022737"/>
    </source>
</evidence>
<dbReference type="SUPFAM" id="SSF50985">
    <property type="entry name" value="RCC1/BLIP-II"/>
    <property type="match status" value="1"/>
</dbReference>
<reference evidence="4 5" key="1">
    <citation type="journal article" date="2016" name="Nat. Commun.">
        <title>Extremotolerant tardigrade genome and improved radiotolerance of human cultured cells by tardigrade-unique protein.</title>
        <authorList>
            <person name="Hashimoto T."/>
            <person name="Horikawa D.D."/>
            <person name="Saito Y."/>
            <person name="Kuwahara H."/>
            <person name="Kozuka-Hata H."/>
            <person name="Shin-I T."/>
            <person name="Minakuchi Y."/>
            <person name="Ohishi K."/>
            <person name="Motoyama A."/>
            <person name="Aizu T."/>
            <person name="Enomoto A."/>
            <person name="Kondo K."/>
            <person name="Tanaka S."/>
            <person name="Hara Y."/>
            <person name="Koshikawa S."/>
            <person name="Sagara H."/>
            <person name="Miura T."/>
            <person name="Yokobori S."/>
            <person name="Miyagawa K."/>
            <person name="Suzuki Y."/>
            <person name="Kubo T."/>
            <person name="Oyama M."/>
            <person name="Kohara Y."/>
            <person name="Fujiyama A."/>
            <person name="Arakawa K."/>
            <person name="Katayama T."/>
            <person name="Toyoda A."/>
            <person name="Kunieda T."/>
        </authorList>
    </citation>
    <scope>NUCLEOTIDE SEQUENCE [LARGE SCALE GENOMIC DNA]</scope>
    <source>
        <strain evidence="4 5">YOKOZUNA-1</strain>
    </source>
</reference>